<keyword evidence="5 6" id="KW-0472">Membrane</keyword>
<keyword evidence="3 6" id="KW-0812">Transmembrane</keyword>
<dbReference type="AlphaFoldDB" id="A0A7H1RWV2"/>
<dbReference type="PANTHER" id="PTHR23508:SF10">
    <property type="entry name" value="CARBOXYLIC ACID TRANSPORTER PROTEIN HOMOLOG"/>
    <property type="match status" value="1"/>
</dbReference>
<dbReference type="Proteomes" id="UP000516388">
    <property type="component" value="Chromosome"/>
</dbReference>
<evidence type="ECO:0000259" key="7">
    <source>
        <dbReference type="PROSITE" id="PS50850"/>
    </source>
</evidence>
<evidence type="ECO:0000313" key="8">
    <source>
        <dbReference type="EMBL" id="QNU18741.1"/>
    </source>
</evidence>
<feature type="transmembrane region" description="Helical" evidence="6">
    <location>
        <begin position="118"/>
        <end position="135"/>
    </location>
</feature>
<organism evidence="8 9">
    <name type="scientific">Geobacillus zalihae</name>
    <dbReference type="NCBI Taxonomy" id="213419"/>
    <lineage>
        <taxon>Bacteria</taxon>
        <taxon>Bacillati</taxon>
        <taxon>Bacillota</taxon>
        <taxon>Bacilli</taxon>
        <taxon>Bacillales</taxon>
        <taxon>Anoxybacillaceae</taxon>
        <taxon>Geobacillus</taxon>
    </lineage>
</organism>
<dbReference type="EMBL" id="CP061470">
    <property type="protein sequence ID" value="QNU18741.1"/>
    <property type="molecule type" value="Genomic_DNA"/>
</dbReference>
<evidence type="ECO:0000256" key="1">
    <source>
        <dbReference type="ARBA" id="ARBA00004651"/>
    </source>
</evidence>
<evidence type="ECO:0000256" key="4">
    <source>
        <dbReference type="ARBA" id="ARBA00022989"/>
    </source>
</evidence>
<dbReference type="PROSITE" id="PS50850">
    <property type="entry name" value="MFS"/>
    <property type="match status" value="1"/>
</dbReference>
<feature type="transmembrane region" description="Helical" evidence="6">
    <location>
        <begin position="408"/>
        <end position="429"/>
    </location>
</feature>
<feature type="transmembrane region" description="Helical" evidence="6">
    <location>
        <begin position="21"/>
        <end position="45"/>
    </location>
</feature>
<evidence type="ECO:0000256" key="2">
    <source>
        <dbReference type="ARBA" id="ARBA00022448"/>
    </source>
</evidence>
<dbReference type="PANTHER" id="PTHR23508">
    <property type="entry name" value="CARBOXYLIC ACID TRANSPORTER PROTEIN HOMOLOG"/>
    <property type="match status" value="1"/>
</dbReference>
<evidence type="ECO:0000313" key="9">
    <source>
        <dbReference type="Proteomes" id="UP000516388"/>
    </source>
</evidence>
<evidence type="ECO:0000256" key="3">
    <source>
        <dbReference type="ARBA" id="ARBA00022692"/>
    </source>
</evidence>
<dbReference type="InterPro" id="IPR020846">
    <property type="entry name" value="MFS_dom"/>
</dbReference>
<feature type="transmembrane region" description="Helical" evidence="6">
    <location>
        <begin position="147"/>
        <end position="169"/>
    </location>
</feature>
<dbReference type="Pfam" id="PF07690">
    <property type="entry name" value="MFS_1"/>
    <property type="match status" value="1"/>
</dbReference>
<dbReference type="GO" id="GO:0046943">
    <property type="term" value="F:carboxylic acid transmembrane transporter activity"/>
    <property type="evidence" value="ECO:0007669"/>
    <property type="project" value="TreeGrafter"/>
</dbReference>
<feature type="transmembrane region" description="Helical" evidence="6">
    <location>
        <begin position="89"/>
        <end position="106"/>
    </location>
</feature>
<dbReference type="PROSITE" id="PS00217">
    <property type="entry name" value="SUGAR_TRANSPORT_2"/>
    <property type="match status" value="1"/>
</dbReference>
<dbReference type="GO" id="GO:0005886">
    <property type="term" value="C:plasma membrane"/>
    <property type="evidence" value="ECO:0007669"/>
    <property type="project" value="UniProtKB-SubCell"/>
</dbReference>
<protein>
    <submittedName>
        <fullName evidence="8">Aromatic acid/H+ symport family MFS transporter</fullName>
    </submittedName>
</protein>
<dbReference type="KEGG" id="gza:IC807_03455"/>
<dbReference type="RefSeq" id="WP_013523605.1">
    <property type="nucleotide sequence ID" value="NZ_CP061470.1"/>
</dbReference>
<sequence>MAREIHINHWIDEQPLNRFHISLLFMCMLIIIADGYDMFMFGAIVPSLMKEWGIGPVEAGALNSYALIGMMIGAMIFGPSADRFGRKNVILLCFCLFSLFTFTSGFSQSSTSFGVQRFFAGLGLGGVMPNLIALMTEYTPSKWKSTLVSIMFSGHAFGGIIASAGAIYLIPHLGWRAVVWLGLIPLVFLPFFYRKMPESVYFYLRHHQTDRLLSVFRRLTQQMISDDEQIQWVENGEQKTSFPVTCLFREHRGWSTAMFWVSFFMCLLVMYGLSTWLPKIMQEAGYPLGSSLTFLVTLNSGAVIGAIIGGRLADLFGARKILILFFVIAFLTLMSLSLKPNVILLYILIGIAGGTTTGTQIVANSYVSQYYPTEMRSTGIGWALGVGRIGGIAGPVMGGILLNHHLSLYGNFLAFALPCLVSAVAIWLVQEKYSQRWLEQSSNYLA</sequence>
<keyword evidence="2" id="KW-0813">Transport</keyword>
<gene>
    <name evidence="8" type="ORF">IC807_03455</name>
</gene>
<evidence type="ECO:0000256" key="6">
    <source>
        <dbReference type="SAM" id="Phobius"/>
    </source>
</evidence>
<feature type="transmembrane region" description="Helical" evidence="6">
    <location>
        <begin position="257"/>
        <end position="277"/>
    </location>
</feature>
<proteinExistence type="predicted"/>
<keyword evidence="4 6" id="KW-1133">Transmembrane helix</keyword>
<evidence type="ECO:0000256" key="5">
    <source>
        <dbReference type="ARBA" id="ARBA00023136"/>
    </source>
</evidence>
<dbReference type="InterPro" id="IPR011701">
    <property type="entry name" value="MFS"/>
</dbReference>
<accession>A0A7H1RWV2</accession>
<feature type="transmembrane region" description="Helical" evidence="6">
    <location>
        <begin position="175"/>
        <end position="193"/>
    </location>
</feature>
<name>A0A7H1RWV2_9BACL</name>
<dbReference type="Gene3D" id="1.20.1250.20">
    <property type="entry name" value="MFS general substrate transporter like domains"/>
    <property type="match status" value="1"/>
</dbReference>
<feature type="transmembrane region" description="Helical" evidence="6">
    <location>
        <begin position="379"/>
        <end position="402"/>
    </location>
</feature>
<keyword evidence="9" id="KW-1185">Reference proteome</keyword>
<reference evidence="8 9" key="1">
    <citation type="submission" date="2020-09" db="EMBL/GenBank/DDBJ databases">
        <title>Complete Geobacillus genomes through the use of hybrid genome assembly.</title>
        <authorList>
            <person name="Vera D.L."/>
            <person name="Venkateswaran K."/>
            <person name="Singh N.K."/>
            <person name="Landry K."/>
        </authorList>
    </citation>
    <scope>NUCLEOTIDE SEQUENCE [LARGE SCALE GENOMIC DNA]</scope>
    <source>
        <strain evidence="8 9">SURF-189</strain>
    </source>
</reference>
<comment type="subcellular location">
    <subcellularLocation>
        <location evidence="1">Cell membrane</location>
        <topology evidence="1">Multi-pass membrane protein</topology>
    </subcellularLocation>
</comment>
<feature type="transmembrane region" description="Helical" evidence="6">
    <location>
        <begin position="289"/>
        <end position="309"/>
    </location>
</feature>
<dbReference type="SUPFAM" id="SSF103473">
    <property type="entry name" value="MFS general substrate transporter"/>
    <property type="match status" value="1"/>
</dbReference>
<feature type="transmembrane region" description="Helical" evidence="6">
    <location>
        <begin position="57"/>
        <end position="77"/>
    </location>
</feature>
<dbReference type="CDD" id="cd17365">
    <property type="entry name" value="MFS_PcaK_like"/>
    <property type="match status" value="1"/>
</dbReference>
<dbReference type="InterPro" id="IPR005829">
    <property type="entry name" value="Sugar_transporter_CS"/>
</dbReference>
<feature type="transmembrane region" description="Helical" evidence="6">
    <location>
        <begin position="321"/>
        <end position="338"/>
    </location>
</feature>
<dbReference type="InterPro" id="IPR036259">
    <property type="entry name" value="MFS_trans_sf"/>
</dbReference>
<feature type="domain" description="Major facilitator superfamily (MFS) profile" evidence="7">
    <location>
        <begin position="23"/>
        <end position="434"/>
    </location>
</feature>
<feature type="transmembrane region" description="Helical" evidence="6">
    <location>
        <begin position="344"/>
        <end position="367"/>
    </location>
</feature>